<dbReference type="EMBL" id="NWUJ01000004">
    <property type="protein sequence ID" value="PFH35507.1"/>
    <property type="molecule type" value="Genomic_DNA"/>
</dbReference>
<comment type="caution">
    <text evidence="1">The sequence shown here is derived from an EMBL/GenBank/DDBJ whole genome shotgun (WGS) entry which is preliminary data.</text>
</comment>
<proteinExistence type="predicted"/>
<organism evidence="1 2">
    <name type="scientific">Besnoitia besnoiti</name>
    <name type="common">Apicomplexan protozoan</name>
    <dbReference type="NCBI Taxonomy" id="94643"/>
    <lineage>
        <taxon>Eukaryota</taxon>
        <taxon>Sar</taxon>
        <taxon>Alveolata</taxon>
        <taxon>Apicomplexa</taxon>
        <taxon>Conoidasida</taxon>
        <taxon>Coccidia</taxon>
        <taxon>Eucoccidiorida</taxon>
        <taxon>Eimeriorina</taxon>
        <taxon>Sarcocystidae</taxon>
        <taxon>Besnoitia</taxon>
    </lineage>
</organism>
<dbReference type="AlphaFoldDB" id="A0A2A9MIU5"/>
<dbReference type="Proteomes" id="UP000224006">
    <property type="component" value="Chromosome IV"/>
</dbReference>
<dbReference type="VEuPathDB" id="ToxoDB:BESB_051580"/>
<dbReference type="KEGG" id="bbes:BESB_051580"/>
<dbReference type="RefSeq" id="XP_029219516.1">
    <property type="nucleotide sequence ID" value="XM_029363593.1"/>
</dbReference>
<evidence type="ECO:0000313" key="1">
    <source>
        <dbReference type="EMBL" id="PFH35507.1"/>
    </source>
</evidence>
<dbReference type="OrthoDB" id="376983at2759"/>
<gene>
    <name evidence="1" type="ORF">BESB_051580</name>
</gene>
<protein>
    <submittedName>
        <fullName evidence="1">Uncharacterized protein</fullName>
    </submittedName>
</protein>
<name>A0A2A9MIU5_BESBE</name>
<sequence length="90" mass="10002">MRNLYWGLRCSISSPLHPLHFQDAWQASEPMPVDIFYKVPGGFARLWLCFSNVVLQPCSQSVYGEGDLADALAKANDKASMVLQPSTSEL</sequence>
<reference evidence="1 2" key="1">
    <citation type="submission" date="2017-09" db="EMBL/GenBank/DDBJ databases">
        <title>Genome sequencing of Besnoitia besnoiti strain Bb-Ger1.</title>
        <authorList>
            <person name="Schares G."/>
            <person name="Venepally P."/>
            <person name="Lorenzi H.A."/>
        </authorList>
    </citation>
    <scope>NUCLEOTIDE SEQUENCE [LARGE SCALE GENOMIC DNA]</scope>
    <source>
        <strain evidence="1 2">Bb-Ger1</strain>
    </source>
</reference>
<accession>A0A2A9MIU5</accession>
<dbReference type="GeneID" id="40310087"/>
<evidence type="ECO:0000313" key="2">
    <source>
        <dbReference type="Proteomes" id="UP000224006"/>
    </source>
</evidence>
<keyword evidence="2" id="KW-1185">Reference proteome</keyword>